<dbReference type="Proteomes" id="UP000447434">
    <property type="component" value="Chromosome 21"/>
</dbReference>
<sequence>MSLSAKGLSITGIDDRRYWNHIPSEESRLIEADKLASNVTTLIGNLMRPTLC</sequence>
<name>A0A6A4NHB2_LUPAL</name>
<proteinExistence type="predicted"/>
<evidence type="ECO:0000313" key="1">
    <source>
        <dbReference type="EMBL" id="KAE9590175.1"/>
    </source>
</evidence>
<evidence type="ECO:0000313" key="2">
    <source>
        <dbReference type="Proteomes" id="UP000447434"/>
    </source>
</evidence>
<gene>
    <name evidence="1" type="ORF">Lalb_Chr21g0316861</name>
</gene>
<dbReference type="Pfam" id="PF14299">
    <property type="entry name" value="PP2"/>
    <property type="match status" value="1"/>
</dbReference>
<dbReference type="AlphaFoldDB" id="A0A6A4NHB2"/>
<comment type="caution">
    <text evidence="1">The sequence shown here is derived from an EMBL/GenBank/DDBJ whole genome shotgun (WGS) entry which is preliminary data.</text>
</comment>
<dbReference type="InterPro" id="IPR025886">
    <property type="entry name" value="PP2-like"/>
</dbReference>
<organism evidence="1 2">
    <name type="scientific">Lupinus albus</name>
    <name type="common">White lupine</name>
    <name type="synonym">Lupinus termis</name>
    <dbReference type="NCBI Taxonomy" id="3870"/>
    <lineage>
        <taxon>Eukaryota</taxon>
        <taxon>Viridiplantae</taxon>
        <taxon>Streptophyta</taxon>
        <taxon>Embryophyta</taxon>
        <taxon>Tracheophyta</taxon>
        <taxon>Spermatophyta</taxon>
        <taxon>Magnoliopsida</taxon>
        <taxon>eudicotyledons</taxon>
        <taxon>Gunneridae</taxon>
        <taxon>Pentapetalae</taxon>
        <taxon>rosids</taxon>
        <taxon>fabids</taxon>
        <taxon>Fabales</taxon>
        <taxon>Fabaceae</taxon>
        <taxon>Papilionoideae</taxon>
        <taxon>50 kb inversion clade</taxon>
        <taxon>genistoids sensu lato</taxon>
        <taxon>core genistoids</taxon>
        <taxon>Genisteae</taxon>
        <taxon>Lupinus</taxon>
    </lineage>
</organism>
<protein>
    <submittedName>
        <fullName evidence="1">Putative phloem protein</fullName>
    </submittedName>
</protein>
<accession>A0A6A4NHB2</accession>
<dbReference type="OrthoDB" id="10502629at2759"/>
<dbReference type="EMBL" id="WOCE01000021">
    <property type="protein sequence ID" value="KAE9590175.1"/>
    <property type="molecule type" value="Genomic_DNA"/>
</dbReference>
<reference evidence="2" key="1">
    <citation type="journal article" date="2020" name="Nat. Commun.">
        <title>Genome sequence of the cluster root forming white lupin.</title>
        <authorList>
            <person name="Hufnagel B."/>
            <person name="Marques A."/>
            <person name="Soriano A."/>
            <person name="Marques L."/>
            <person name="Divol F."/>
            <person name="Doumas P."/>
            <person name="Sallet E."/>
            <person name="Mancinotti D."/>
            <person name="Carrere S."/>
            <person name="Marande W."/>
            <person name="Arribat S."/>
            <person name="Keller J."/>
            <person name="Huneau C."/>
            <person name="Blein T."/>
            <person name="Aime D."/>
            <person name="Laguerre M."/>
            <person name="Taylor J."/>
            <person name="Schubert V."/>
            <person name="Nelson M."/>
            <person name="Geu-Flores F."/>
            <person name="Crespi M."/>
            <person name="Gallardo-Guerrero K."/>
            <person name="Delaux P.-M."/>
            <person name="Salse J."/>
            <person name="Berges H."/>
            <person name="Guyot R."/>
            <person name="Gouzy J."/>
            <person name="Peret B."/>
        </authorList>
    </citation>
    <scope>NUCLEOTIDE SEQUENCE [LARGE SCALE GENOMIC DNA]</scope>
    <source>
        <strain evidence="2">cv. Amiga</strain>
    </source>
</reference>
<keyword evidence="2" id="KW-1185">Reference proteome</keyword>